<dbReference type="Proteomes" id="UP000025947">
    <property type="component" value="Unassembled WGS sequence"/>
</dbReference>
<feature type="signal peptide" evidence="2">
    <location>
        <begin position="1"/>
        <end position="36"/>
    </location>
</feature>
<keyword evidence="4" id="KW-1185">Reference proteome</keyword>
<evidence type="ECO:0000256" key="1">
    <source>
        <dbReference type="SAM" id="MobiDB-lite"/>
    </source>
</evidence>
<evidence type="ECO:0000313" key="4">
    <source>
        <dbReference type="Proteomes" id="UP000025947"/>
    </source>
</evidence>
<feature type="compositionally biased region" description="Low complexity" evidence="1">
    <location>
        <begin position="39"/>
        <end position="53"/>
    </location>
</feature>
<proteinExistence type="predicted"/>
<name>A0A051UH14_9MYCO</name>
<feature type="chain" id="PRO_5001570222" evidence="2">
    <location>
        <begin position="37"/>
        <end position="453"/>
    </location>
</feature>
<organism evidence="3 4">
    <name type="scientific">Mycobacterium [tuberculosis] TKK-01-0051</name>
    <dbReference type="NCBI Taxonomy" id="1324261"/>
    <lineage>
        <taxon>Bacteria</taxon>
        <taxon>Bacillati</taxon>
        <taxon>Actinomycetota</taxon>
        <taxon>Actinomycetes</taxon>
        <taxon>Mycobacteriales</taxon>
        <taxon>Mycobacteriaceae</taxon>
        <taxon>Mycobacterium</taxon>
        <taxon>Mycobacterium avium complex (MAC)</taxon>
    </lineage>
</organism>
<accession>A0A051UH14</accession>
<protein>
    <submittedName>
        <fullName evidence="3">Uncharacterized protein</fullName>
    </submittedName>
</protein>
<gene>
    <name evidence="3" type="ORF">K875_01055</name>
</gene>
<evidence type="ECO:0000256" key="2">
    <source>
        <dbReference type="SAM" id="SignalP"/>
    </source>
</evidence>
<keyword evidence="2" id="KW-0732">Signal</keyword>
<sequence length="453" mass="48177">MRAAWMHAARHRLFTYGRGAVAAVGCLAIASCSETAAPPALTPTTSTSVPKTSARAAAPPAPITGPLEKDWKSYGGTAYFGCPEKFSAGKKALDDIRPKIFDPKSGQYVAPAVPTIPAGQNLTGAICALTGTADDMKVVYVVTTATPAQAPSPEVTTTTAYVVDSKSGQQVTSKELQPPAPDLKLAAPKDWGLASTASGVAWLNAFTDGHGAASPPRTVVLSGADLSMLWNDPQPGRVWQDVLAFQRNTEPAKTSGAELRRPSGEAIYQDNDVQSVDAELTDGPNKLVKITHWDSYNPPVLSTMFYDLNAKSIIKIGDSDRISGGGLTAALSDGKLFVDGHGSQTSQFGFGVWNLRSQQWDFQKSRDDAKKLSIAKLAFFEDHLYITGTGGTFSVIALPATDPVASNWSLRPFERISGWTLVCRGETAPGSNGECKDIVMVQDQDGHYPGPWF</sequence>
<comment type="caution">
    <text evidence="3">The sequence shown here is derived from an EMBL/GenBank/DDBJ whole genome shotgun (WGS) entry which is preliminary data.</text>
</comment>
<reference evidence="3 4" key="1">
    <citation type="submission" date="2014-04" db="EMBL/GenBank/DDBJ databases">
        <title>The Genome Sequence of Mycobacterium tuberculosis TKK-01-0051.</title>
        <authorList>
            <consortium name="The Broad Institute Genomics Platform"/>
            <consortium name="The Broad Institute Genome Sequencing Center for Infectious Disease"/>
            <person name="Earl A.M."/>
            <person name="Cohen K."/>
            <person name="Pym A."/>
            <person name="Bishai W."/>
            <person name="Maharaj K."/>
            <person name="Desjardins C."/>
            <person name="Abeel T."/>
            <person name="Young S."/>
            <person name="Zeng Q."/>
            <person name="Gargeya S."/>
            <person name="Abouelleil A."/>
            <person name="Alvarado L."/>
            <person name="Chapman S.B."/>
            <person name="Gainer-Dewar J."/>
            <person name="Goldberg J."/>
            <person name="Griggs A."/>
            <person name="Gujja S."/>
            <person name="Hansen M."/>
            <person name="Howarth C."/>
            <person name="Imamovic A."/>
            <person name="Larimer J."/>
            <person name="Murphy C."/>
            <person name="Naylor J."/>
            <person name="Pearson M."/>
            <person name="Poon T.W."/>
            <person name="Priest M."/>
            <person name="Roberts A."/>
            <person name="Saif S."/>
            <person name="Shea T."/>
            <person name="Sykes S."/>
            <person name="Wortman J."/>
            <person name="Nusbaum C."/>
            <person name="Birren B."/>
        </authorList>
    </citation>
    <scope>NUCLEOTIDE SEQUENCE [LARGE SCALE GENOMIC DNA]</scope>
    <source>
        <strain evidence="3 4">TKK-01-0051</strain>
    </source>
</reference>
<dbReference type="RefSeq" id="WP_411431578.1">
    <property type="nucleotide sequence ID" value="NZ_KK328284.1"/>
</dbReference>
<dbReference type="AlphaFoldDB" id="A0A051UH14"/>
<dbReference type="PATRIC" id="fig|1324261.3.peg.1072"/>
<evidence type="ECO:0000313" key="3">
    <source>
        <dbReference type="EMBL" id="KBZ68504.1"/>
    </source>
</evidence>
<dbReference type="PROSITE" id="PS51257">
    <property type="entry name" value="PROKAR_LIPOPROTEIN"/>
    <property type="match status" value="1"/>
</dbReference>
<dbReference type="EMBL" id="JLXW01000002">
    <property type="protein sequence ID" value="KBZ68504.1"/>
    <property type="molecule type" value="Genomic_DNA"/>
</dbReference>
<feature type="region of interest" description="Disordered" evidence="1">
    <location>
        <begin position="39"/>
        <end position="62"/>
    </location>
</feature>
<dbReference type="HOGENOM" id="CLU_620850_0_0_11"/>